<reference evidence="1 2" key="2">
    <citation type="submission" date="2018-04" db="EMBL/GenBank/DDBJ databases">
        <title>OglaRS2 (Oryza glaberrima Reference Sequence Version 2).</title>
        <authorList>
            <person name="Zhang J."/>
            <person name="Kudrna D."/>
            <person name="Lee S."/>
            <person name="Talag J."/>
            <person name="Rajasekar S."/>
            <person name="Wing R.A."/>
        </authorList>
    </citation>
    <scope>NUCLEOTIDE SEQUENCE [LARGE SCALE GENOMIC DNA]</scope>
    <source>
        <strain evidence="1 2">cv. IRGC 96717</strain>
    </source>
</reference>
<organism evidence="1 2">
    <name type="scientific">Oryza glaberrima</name>
    <name type="common">African rice</name>
    <dbReference type="NCBI Taxonomy" id="4538"/>
    <lineage>
        <taxon>Eukaryota</taxon>
        <taxon>Viridiplantae</taxon>
        <taxon>Streptophyta</taxon>
        <taxon>Embryophyta</taxon>
        <taxon>Tracheophyta</taxon>
        <taxon>Spermatophyta</taxon>
        <taxon>Magnoliopsida</taxon>
        <taxon>Liliopsida</taxon>
        <taxon>Poales</taxon>
        <taxon>Poaceae</taxon>
        <taxon>BOP clade</taxon>
        <taxon>Oryzoideae</taxon>
        <taxon>Oryzeae</taxon>
        <taxon>Oryzinae</taxon>
        <taxon>Oryza</taxon>
    </lineage>
</organism>
<evidence type="ECO:0000313" key="1">
    <source>
        <dbReference type="EnsemblPlants" id="ORGLA02G0075800.1"/>
    </source>
</evidence>
<evidence type="ECO:0000313" key="2">
    <source>
        <dbReference type="Proteomes" id="UP000007306"/>
    </source>
</evidence>
<sequence>MGDRRMAPVASRIYRRHRHMGIAVDEFIAAADTLGGGGRLPQCAASTTQCRTKGGGRCRWATVTMKAPRTTRLCVGCLRGLVCS</sequence>
<accession>I1NYF2</accession>
<name>I1NYF2_ORYGL</name>
<protein>
    <submittedName>
        <fullName evidence="1">Uncharacterized protein</fullName>
    </submittedName>
</protein>
<dbReference type="AlphaFoldDB" id="I1NYF2"/>
<dbReference type="EnsemblPlants" id="ORGLA02G0075800.1">
    <property type="protein sequence ID" value="ORGLA02G0075800.1"/>
    <property type="gene ID" value="ORGLA02G0075800"/>
</dbReference>
<dbReference type="HOGENOM" id="CLU_2534167_0_0_1"/>
<dbReference type="Proteomes" id="UP000007306">
    <property type="component" value="Chromosome 2"/>
</dbReference>
<keyword evidence="2" id="KW-1185">Reference proteome</keyword>
<reference evidence="1" key="1">
    <citation type="submission" date="2015-06" db="UniProtKB">
        <authorList>
            <consortium name="EnsemblPlants"/>
        </authorList>
    </citation>
    <scope>IDENTIFICATION</scope>
</reference>
<dbReference type="Gramene" id="ORGLA02G0075800.1">
    <property type="protein sequence ID" value="ORGLA02G0075800.1"/>
    <property type="gene ID" value="ORGLA02G0075800"/>
</dbReference>
<proteinExistence type="predicted"/>